<name>A0A5D4SWH5_9BACI</name>
<dbReference type="RefSeq" id="WP_148949056.1">
    <property type="nucleotide sequence ID" value="NZ_VTES01000001.1"/>
</dbReference>
<dbReference type="AlphaFoldDB" id="A0A5D4SWH5"/>
<reference evidence="1 2" key="1">
    <citation type="submission" date="2019-08" db="EMBL/GenBank/DDBJ databases">
        <title>Bacillus genomes from the desert of Cuatro Cienegas, Coahuila.</title>
        <authorList>
            <person name="Olmedo-Alvarez G."/>
        </authorList>
    </citation>
    <scope>NUCLEOTIDE SEQUENCE [LARGE SCALE GENOMIC DNA]</scope>
    <source>
        <strain evidence="1 2">CH37_1T</strain>
    </source>
</reference>
<evidence type="ECO:0000313" key="1">
    <source>
        <dbReference type="EMBL" id="TYS66354.1"/>
    </source>
</evidence>
<dbReference type="Proteomes" id="UP000323732">
    <property type="component" value="Unassembled WGS sequence"/>
</dbReference>
<accession>A0A5D4SWH5</accession>
<dbReference type="EMBL" id="VTES01000001">
    <property type="protein sequence ID" value="TYS66354.1"/>
    <property type="molecule type" value="Genomic_DNA"/>
</dbReference>
<sequence length="92" mass="10726">MTIDYSGFYWEDIKKYGSSVLLLDIDQPGMIKELPNDTDLREILAVDKYIEHRSTNHGPRGFVQIYDIIEKSIDNRGNLLLFVKCNLTEFNK</sequence>
<organism evidence="1 2">
    <name type="scientific">Bacillus infantis</name>
    <dbReference type="NCBI Taxonomy" id="324767"/>
    <lineage>
        <taxon>Bacteria</taxon>
        <taxon>Bacillati</taxon>
        <taxon>Bacillota</taxon>
        <taxon>Bacilli</taxon>
        <taxon>Bacillales</taxon>
        <taxon>Bacillaceae</taxon>
        <taxon>Bacillus</taxon>
    </lineage>
</organism>
<proteinExistence type="predicted"/>
<gene>
    <name evidence="1" type="ORF">FZD47_02385</name>
</gene>
<evidence type="ECO:0000313" key="2">
    <source>
        <dbReference type="Proteomes" id="UP000323732"/>
    </source>
</evidence>
<comment type="caution">
    <text evidence="1">The sequence shown here is derived from an EMBL/GenBank/DDBJ whole genome shotgun (WGS) entry which is preliminary data.</text>
</comment>
<protein>
    <submittedName>
        <fullName evidence="1">Uncharacterized protein</fullName>
    </submittedName>
</protein>